<gene>
    <name evidence="1" type="primary">yihX</name>
    <name evidence="1" type="ORF">IMCC3135_23290</name>
</gene>
<dbReference type="InterPro" id="IPR023198">
    <property type="entry name" value="PGP-like_dom2"/>
</dbReference>
<accession>A0A2Z2P2E9</accession>
<dbReference type="PANTHER" id="PTHR43611:SF3">
    <property type="entry name" value="FLAVIN MONONUCLEOTIDE HYDROLASE 1, CHLOROPLATIC"/>
    <property type="match status" value="1"/>
</dbReference>
<evidence type="ECO:0000313" key="1">
    <source>
        <dbReference type="EMBL" id="ASJ74727.1"/>
    </source>
</evidence>
<dbReference type="SUPFAM" id="SSF56784">
    <property type="entry name" value="HAD-like"/>
    <property type="match status" value="1"/>
</dbReference>
<dbReference type="AlphaFoldDB" id="A0A2Z2P2E9"/>
<dbReference type="EMBL" id="CP018632">
    <property type="protein sequence ID" value="ASJ74727.1"/>
    <property type="molecule type" value="Genomic_DNA"/>
</dbReference>
<dbReference type="KEGG" id="gai:IMCC3135_23290"/>
<dbReference type="CDD" id="cd02603">
    <property type="entry name" value="HAD_sEH-N_like"/>
    <property type="match status" value="1"/>
</dbReference>
<dbReference type="SFLD" id="SFLDS00003">
    <property type="entry name" value="Haloacid_Dehalogenase"/>
    <property type="match status" value="1"/>
</dbReference>
<dbReference type="Pfam" id="PF00702">
    <property type="entry name" value="Hydrolase"/>
    <property type="match status" value="1"/>
</dbReference>
<dbReference type="InterPro" id="IPR036412">
    <property type="entry name" value="HAD-like_sf"/>
</dbReference>
<dbReference type="EC" id="3.1.3.10" evidence="1"/>
<protein>
    <submittedName>
        <fullName evidence="1">Alpha-D-glucose 1-phosphate phosphatase YihX</fullName>
        <ecNumber evidence="1">3.1.3.10</ecNumber>
    </submittedName>
</protein>
<dbReference type="InterPro" id="IPR006439">
    <property type="entry name" value="HAD-SF_hydro_IA"/>
</dbReference>
<dbReference type="InterPro" id="IPR023214">
    <property type="entry name" value="HAD_sf"/>
</dbReference>
<sequence>MLNNLILDIGNVICDWNPDGLVASAFQVPAEQQEALSVTVGNPDWLALDRGTISVEQAIERAQARTSLNPEGIARIYANLCTSLLALPNTMEAMHRAKAQGVPVYILSNMQDHAWKYLESTFDCWDACEGVVVSCEAGLIKPDPAIYQHLCEKFAVTPQSCVFVDDMAENIEAAKAFGMQGVQLTDKHAGGQLIDELIARIVAGRN</sequence>
<keyword evidence="2" id="KW-1185">Reference proteome</keyword>
<dbReference type="NCBIfam" id="TIGR01509">
    <property type="entry name" value="HAD-SF-IA-v3"/>
    <property type="match status" value="1"/>
</dbReference>
<dbReference type="Proteomes" id="UP000250079">
    <property type="component" value="Chromosome"/>
</dbReference>
<name>A0A2Z2P2E9_9GAMM</name>
<dbReference type="PANTHER" id="PTHR43611">
    <property type="entry name" value="ALPHA-D-GLUCOSE 1-PHOSPHATE PHOSPHATASE"/>
    <property type="match status" value="1"/>
</dbReference>
<dbReference type="PRINTS" id="PR00413">
    <property type="entry name" value="HADHALOGNASE"/>
</dbReference>
<dbReference type="RefSeq" id="WP_157736219.1">
    <property type="nucleotide sequence ID" value="NZ_CP018632.1"/>
</dbReference>
<keyword evidence="1" id="KW-0378">Hydrolase</keyword>
<dbReference type="OrthoDB" id="9797415at2"/>
<organism evidence="1 2">
    <name type="scientific">Granulosicoccus antarcticus IMCC3135</name>
    <dbReference type="NCBI Taxonomy" id="1192854"/>
    <lineage>
        <taxon>Bacteria</taxon>
        <taxon>Pseudomonadati</taxon>
        <taxon>Pseudomonadota</taxon>
        <taxon>Gammaproteobacteria</taxon>
        <taxon>Chromatiales</taxon>
        <taxon>Granulosicoccaceae</taxon>
        <taxon>Granulosicoccus</taxon>
    </lineage>
</organism>
<proteinExistence type="predicted"/>
<reference evidence="1 2" key="1">
    <citation type="submission" date="2016-12" db="EMBL/GenBank/DDBJ databases">
        <authorList>
            <person name="Song W.-J."/>
            <person name="Kurnit D.M."/>
        </authorList>
    </citation>
    <scope>NUCLEOTIDE SEQUENCE [LARGE SCALE GENOMIC DNA]</scope>
    <source>
        <strain evidence="1 2">IMCC3135</strain>
    </source>
</reference>
<dbReference type="SFLD" id="SFLDG01129">
    <property type="entry name" value="C1.5:_HAD__Beta-PGM__Phosphata"/>
    <property type="match status" value="1"/>
</dbReference>
<dbReference type="Gene3D" id="3.40.50.1000">
    <property type="entry name" value="HAD superfamily/HAD-like"/>
    <property type="match status" value="1"/>
</dbReference>
<dbReference type="Gene3D" id="1.10.150.240">
    <property type="entry name" value="Putative phosphatase, domain 2"/>
    <property type="match status" value="1"/>
</dbReference>
<evidence type="ECO:0000313" key="2">
    <source>
        <dbReference type="Proteomes" id="UP000250079"/>
    </source>
</evidence>
<dbReference type="GO" id="GO:0008877">
    <property type="term" value="F:glucose-1-phosphatase activity"/>
    <property type="evidence" value="ECO:0007669"/>
    <property type="project" value="UniProtKB-EC"/>
</dbReference>
<dbReference type="NCBIfam" id="TIGR01549">
    <property type="entry name" value="HAD-SF-IA-v1"/>
    <property type="match status" value="1"/>
</dbReference>